<dbReference type="Proteomes" id="UP000045706">
    <property type="component" value="Unassembled WGS sequence"/>
</dbReference>
<reference evidence="2" key="1">
    <citation type="submission" date="2015-05" db="EMBL/GenBank/DDBJ databases">
        <authorList>
            <person name="Fogelqvist Johan"/>
        </authorList>
    </citation>
    <scope>NUCLEOTIDE SEQUENCE [LARGE SCALE GENOMIC DNA]</scope>
</reference>
<sequence length="228" mass="26081">METNNHMLEVLKKVQSKSKELGVELSSKELQVLKSRLTFLWEPVQSDATDITKWRHRRSRRGYEEVQDIDNHLFLAVVLSVNPTECGQTRFQAVVNHLRNLGHYGAYHFAPKVSTVKALQTLSDKCHIANNSRYRRLMEEVTEAKIEFAFSQVPMEKLSLLSGFVMDAITTSSKFRQETAQGEPKTTCVNIFLRPREEDGSIVITAGSRTLHMIRNALAMSEWDINKT</sequence>
<proteinExistence type="predicted"/>
<protein>
    <submittedName>
        <fullName evidence="1">Uncharacterized protein</fullName>
    </submittedName>
</protein>
<dbReference type="EMBL" id="CVQI01005113">
    <property type="protein sequence ID" value="CRK14545.1"/>
    <property type="molecule type" value="Genomic_DNA"/>
</dbReference>
<organism evidence="1 2">
    <name type="scientific">Verticillium longisporum</name>
    <name type="common">Verticillium dahliae var. longisporum</name>
    <dbReference type="NCBI Taxonomy" id="100787"/>
    <lineage>
        <taxon>Eukaryota</taxon>
        <taxon>Fungi</taxon>
        <taxon>Dikarya</taxon>
        <taxon>Ascomycota</taxon>
        <taxon>Pezizomycotina</taxon>
        <taxon>Sordariomycetes</taxon>
        <taxon>Hypocreomycetidae</taxon>
        <taxon>Glomerellales</taxon>
        <taxon>Plectosphaerellaceae</taxon>
        <taxon>Verticillium</taxon>
    </lineage>
</organism>
<accession>A0A0G4KYN7</accession>
<dbReference type="AlphaFoldDB" id="A0A0G4KYN7"/>
<evidence type="ECO:0000313" key="1">
    <source>
        <dbReference type="EMBL" id="CRK14545.1"/>
    </source>
</evidence>
<evidence type="ECO:0000313" key="2">
    <source>
        <dbReference type="Proteomes" id="UP000045706"/>
    </source>
</evidence>
<name>A0A0G4KYN7_VERLO</name>
<gene>
    <name evidence="1" type="ORF">BN1723_010378</name>
</gene>